<comment type="caution">
    <text evidence="14">The sequence shown here is derived from an EMBL/GenBank/DDBJ whole genome shotgun (WGS) entry which is preliminary data.</text>
</comment>
<dbReference type="Gene3D" id="2.40.10.10">
    <property type="entry name" value="Trypsin-like serine proteases"/>
    <property type="match status" value="1"/>
</dbReference>
<comment type="similarity">
    <text evidence="2">Belongs to the peptidase S1 family.</text>
</comment>
<evidence type="ECO:0000256" key="4">
    <source>
        <dbReference type="ARBA" id="ARBA00022670"/>
    </source>
</evidence>
<proteinExistence type="inferred from homology"/>
<feature type="signal peptide" evidence="12">
    <location>
        <begin position="1"/>
        <end position="17"/>
    </location>
</feature>
<evidence type="ECO:0000313" key="14">
    <source>
        <dbReference type="EMBL" id="CAF4865124.1"/>
    </source>
</evidence>
<keyword evidence="8" id="KW-1199">Hemostasis impairing toxin</keyword>
<dbReference type="InterPro" id="IPR001254">
    <property type="entry name" value="Trypsin_dom"/>
</dbReference>
<dbReference type="PRINTS" id="PR00722">
    <property type="entry name" value="CHYMOTRYPSIN"/>
</dbReference>
<dbReference type="Pfam" id="PF00089">
    <property type="entry name" value="Trypsin"/>
    <property type="match status" value="1"/>
</dbReference>
<evidence type="ECO:0000256" key="3">
    <source>
        <dbReference type="ARBA" id="ARBA00022656"/>
    </source>
</evidence>
<evidence type="ECO:0000256" key="7">
    <source>
        <dbReference type="ARBA" id="ARBA00023157"/>
    </source>
</evidence>
<dbReference type="PANTHER" id="PTHR24276:SF91">
    <property type="entry name" value="AT26814P-RELATED"/>
    <property type="match status" value="1"/>
</dbReference>
<evidence type="ECO:0000256" key="11">
    <source>
        <dbReference type="RuleBase" id="RU363034"/>
    </source>
</evidence>
<dbReference type="PROSITE" id="PS50240">
    <property type="entry name" value="TRYPSIN_DOM"/>
    <property type="match status" value="1"/>
</dbReference>
<evidence type="ECO:0000256" key="1">
    <source>
        <dbReference type="ARBA" id="ARBA00004239"/>
    </source>
</evidence>
<dbReference type="InterPro" id="IPR033116">
    <property type="entry name" value="TRYPSIN_SER"/>
</dbReference>
<dbReference type="OrthoDB" id="10051896at2759"/>
<sequence>MYLYLFLLTTSITLGHAEDKFTNNGISPHIVGGSDAEAGEFPYLVSLRIRQKGEILDGHVCGGSILTYRWVVSAAHCTINVKPVDIRIVAGSIKLSEGGSIYYVDRIVNGNFENITKSDDISLIKTKTDIVFNKYVRSILLSLGPVPVGEDAMIAGWGFTDKYRTRRTDVLQKLMVHIRPYDVCLKYLPNYFKDTHTKICIQREYGKGVCHGESGSPLIYQGLLYGIASFNIDIHCGVGVPTVYTEVRPYMPWIFNIIYT</sequence>
<dbReference type="InterPro" id="IPR043504">
    <property type="entry name" value="Peptidase_S1_PA_chymotrypsin"/>
</dbReference>
<dbReference type="InterPro" id="IPR001314">
    <property type="entry name" value="Peptidase_S1A"/>
</dbReference>
<organism evidence="14 15">
    <name type="scientific">Pieris macdunnoughi</name>
    <dbReference type="NCBI Taxonomy" id="345717"/>
    <lineage>
        <taxon>Eukaryota</taxon>
        <taxon>Metazoa</taxon>
        <taxon>Ecdysozoa</taxon>
        <taxon>Arthropoda</taxon>
        <taxon>Hexapoda</taxon>
        <taxon>Insecta</taxon>
        <taxon>Pterygota</taxon>
        <taxon>Neoptera</taxon>
        <taxon>Endopterygota</taxon>
        <taxon>Lepidoptera</taxon>
        <taxon>Glossata</taxon>
        <taxon>Ditrysia</taxon>
        <taxon>Papilionoidea</taxon>
        <taxon>Pieridae</taxon>
        <taxon>Pierinae</taxon>
        <taxon>Pieris</taxon>
    </lineage>
</organism>
<dbReference type="GO" id="GO:0005576">
    <property type="term" value="C:extracellular region"/>
    <property type="evidence" value="ECO:0007669"/>
    <property type="project" value="UniProtKB-SubCell"/>
</dbReference>
<dbReference type="GO" id="GO:0006508">
    <property type="term" value="P:proteolysis"/>
    <property type="evidence" value="ECO:0007669"/>
    <property type="project" value="UniProtKB-KW"/>
</dbReference>
<dbReference type="PROSITE" id="PS00135">
    <property type="entry name" value="TRYPSIN_SER"/>
    <property type="match status" value="1"/>
</dbReference>
<dbReference type="GO" id="GO:0004252">
    <property type="term" value="F:serine-type endopeptidase activity"/>
    <property type="evidence" value="ECO:0007669"/>
    <property type="project" value="InterPro"/>
</dbReference>
<keyword evidence="3" id="KW-0800">Toxin</keyword>
<dbReference type="SMART" id="SM00020">
    <property type="entry name" value="Tryp_SPc"/>
    <property type="match status" value="1"/>
</dbReference>
<dbReference type="CDD" id="cd00190">
    <property type="entry name" value="Tryp_SPc"/>
    <property type="match status" value="1"/>
</dbReference>
<dbReference type="InterPro" id="IPR050430">
    <property type="entry name" value="Peptidase_S1"/>
</dbReference>
<dbReference type="EMBL" id="CAJOBZ010000021">
    <property type="protein sequence ID" value="CAF4865124.1"/>
    <property type="molecule type" value="Genomic_DNA"/>
</dbReference>
<keyword evidence="10" id="KW-1205">Fibrinolytic toxin</keyword>
<protein>
    <recommendedName>
        <fullName evidence="13">Peptidase S1 domain-containing protein</fullName>
    </recommendedName>
</protein>
<keyword evidence="15" id="KW-1185">Reference proteome</keyword>
<evidence type="ECO:0000256" key="2">
    <source>
        <dbReference type="ARBA" id="ARBA00007664"/>
    </source>
</evidence>
<accession>A0A821T1N8</accession>
<evidence type="ECO:0000259" key="13">
    <source>
        <dbReference type="PROSITE" id="PS50240"/>
    </source>
</evidence>
<reference evidence="14" key="1">
    <citation type="submission" date="2021-02" db="EMBL/GenBank/DDBJ databases">
        <authorList>
            <person name="Steward A R."/>
        </authorList>
    </citation>
    <scope>NUCLEOTIDE SEQUENCE</scope>
</reference>
<keyword evidence="12" id="KW-0732">Signal</keyword>
<dbReference type="SUPFAM" id="SSF50494">
    <property type="entry name" value="Trypsin-like serine proteases"/>
    <property type="match status" value="1"/>
</dbReference>
<dbReference type="GO" id="GO:0090729">
    <property type="term" value="F:toxin activity"/>
    <property type="evidence" value="ECO:0007669"/>
    <property type="project" value="UniProtKB-KW"/>
</dbReference>
<feature type="domain" description="Peptidase S1" evidence="13">
    <location>
        <begin position="30"/>
        <end position="259"/>
    </location>
</feature>
<comment type="subcellular location">
    <subcellularLocation>
        <location evidence="1">Secreted</location>
        <location evidence="1">Extracellular space</location>
    </subcellularLocation>
</comment>
<gene>
    <name evidence="14" type="ORF">PMACD_LOCUS8257</name>
</gene>
<comment type="function">
    <text evidence="9">Fibrinolytic activity; shows preferential cleavage of Arg-Gly bonds in all three fibrinogen chains. Contact with the caterpillars causes severe bleeding, due the anticoagulant effect of the protein.</text>
</comment>
<keyword evidence="6 11" id="KW-0720">Serine protease</keyword>
<name>A0A821T1N8_9NEOP</name>
<feature type="chain" id="PRO_5032565302" description="Peptidase S1 domain-containing protein" evidence="12">
    <location>
        <begin position="18"/>
        <end position="260"/>
    </location>
</feature>
<evidence type="ECO:0000256" key="9">
    <source>
        <dbReference type="ARBA" id="ARBA00055534"/>
    </source>
</evidence>
<dbReference type="Proteomes" id="UP000663880">
    <property type="component" value="Unassembled WGS sequence"/>
</dbReference>
<keyword evidence="4 11" id="KW-0645">Protease</keyword>
<keyword evidence="5 11" id="KW-0378">Hydrolase</keyword>
<evidence type="ECO:0000256" key="10">
    <source>
        <dbReference type="ARBA" id="ARBA00084094"/>
    </source>
</evidence>
<evidence type="ECO:0000256" key="5">
    <source>
        <dbReference type="ARBA" id="ARBA00022801"/>
    </source>
</evidence>
<evidence type="ECO:0000256" key="8">
    <source>
        <dbReference type="ARBA" id="ARBA00023240"/>
    </source>
</evidence>
<evidence type="ECO:0000256" key="6">
    <source>
        <dbReference type="ARBA" id="ARBA00022825"/>
    </source>
</evidence>
<dbReference type="InterPro" id="IPR009003">
    <property type="entry name" value="Peptidase_S1_PA"/>
</dbReference>
<dbReference type="AlphaFoldDB" id="A0A821T1N8"/>
<dbReference type="PROSITE" id="PS00134">
    <property type="entry name" value="TRYPSIN_HIS"/>
    <property type="match status" value="1"/>
</dbReference>
<evidence type="ECO:0000256" key="12">
    <source>
        <dbReference type="SAM" id="SignalP"/>
    </source>
</evidence>
<dbReference type="PANTHER" id="PTHR24276">
    <property type="entry name" value="POLYSERASE-RELATED"/>
    <property type="match status" value="1"/>
</dbReference>
<evidence type="ECO:0000313" key="15">
    <source>
        <dbReference type="Proteomes" id="UP000663880"/>
    </source>
</evidence>
<dbReference type="FunFam" id="2.40.10.10:FF:000068">
    <property type="entry name" value="transmembrane protease serine 2"/>
    <property type="match status" value="1"/>
</dbReference>
<dbReference type="InterPro" id="IPR018114">
    <property type="entry name" value="TRYPSIN_HIS"/>
</dbReference>
<keyword evidence="7" id="KW-1015">Disulfide bond</keyword>